<proteinExistence type="predicted"/>
<evidence type="ECO:0000313" key="1">
    <source>
        <dbReference type="EMBL" id="GAA4908261.1"/>
    </source>
</evidence>
<reference evidence="2" key="1">
    <citation type="journal article" date="2019" name="Int. J. Syst. Evol. Microbiol.">
        <title>The Global Catalogue of Microorganisms (GCM) 10K type strain sequencing project: providing services to taxonomists for standard genome sequencing and annotation.</title>
        <authorList>
            <consortium name="The Broad Institute Genomics Platform"/>
            <consortium name="The Broad Institute Genome Sequencing Center for Infectious Disease"/>
            <person name="Wu L."/>
            <person name="Ma J."/>
        </authorList>
    </citation>
    <scope>NUCLEOTIDE SEQUENCE [LARGE SCALE GENOMIC DNA]</scope>
    <source>
        <strain evidence="2">JCM 18283</strain>
    </source>
</reference>
<protein>
    <recommendedName>
        <fullName evidence="3">DUF4136 domain-containing protein</fullName>
    </recommendedName>
</protein>
<organism evidence="1 2">
    <name type="scientific">Mucilaginibacter defluvii</name>
    <dbReference type="NCBI Taxonomy" id="1196019"/>
    <lineage>
        <taxon>Bacteria</taxon>
        <taxon>Pseudomonadati</taxon>
        <taxon>Bacteroidota</taxon>
        <taxon>Sphingobacteriia</taxon>
        <taxon>Sphingobacteriales</taxon>
        <taxon>Sphingobacteriaceae</taxon>
        <taxon>Mucilaginibacter</taxon>
    </lineage>
</organism>
<keyword evidence="2" id="KW-1185">Reference proteome</keyword>
<accession>A0ABP9FQJ9</accession>
<evidence type="ECO:0000313" key="2">
    <source>
        <dbReference type="Proteomes" id="UP001501436"/>
    </source>
</evidence>
<dbReference type="Proteomes" id="UP001501436">
    <property type="component" value="Unassembled WGS sequence"/>
</dbReference>
<comment type="caution">
    <text evidence="1">The sequence shown here is derived from an EMBL/GenBank/DDBJ whole genome shotgun (WGS) entry which is preliminary data.</text>
</comment>
<sequence>MLIIGSLQSCFSAKIESSKQASYNEKLYKVYIIVNGAKETKNFSQTFFTGLKAKLREKNIQSNGFLRDPLSLDTEEDVLKKINDYDPQALLVIKQTHITYTNGTVTDAKLDLTLIDGKTQKPVWKGLAKVYGAFGITESAEVAVNNVIKKLQEDKLI</sequence>
<dbReference type="EMBL" id="BAABJI010000001">
    <property type="protein sequence ID" value="GAA4908261.1"/>
    <property type="molecule type" value="Genomic_DNA"/>
</dbReference>
<name>A0ABP9FQJ9_9SPHI</name>
<evidence type="ECO:0008006" key="3">
    <source>
        <dbReference type="Google" id="ProtNLM"/>
    </source>
</evidence>
<gene>
    <name evidence="1" type="ORF">GCM10023313_08960</name>
</gene>